<protein>
    <submittedName>
        <fullName evidence="5">Family 2 glycosyl transferase</fullName>
    </submittedName>
</protein>
<dbReference type="OrthoDB" id="1326385at2"/>
<dbReference type="PANTHER" id="PTHR43179">
    <property type="entry name" value="RHAMNOSYLTRANSFERASE WBBL"/>
    <property type="match status" value="1"/>
</dbReference>
<accession>A0A2S0REX6</accession>
<dbReference type="RefSeq" id="WP_108370372.1">
    <property type="nucleotide sequence ID" value="NZ_CP028811.1"/>
</dbReference>
<evidence type="ECO:0000313" key="6">
    <source>
        <dbReference type="Proteomes" id="UP000244193"/>
    </source>
</evidence>
<feature type="domain" description="Glycosyltransferase 2-like" evidence="4">
    <location>
        <begin position="205"/>
        <end position="314"/>
    </location>
</feature>
<keyword evidence="6" id="KW-1185">Reference proteome</keyword>
<reference evidence="5 6" key="1">
    <citation type="submission" date="2018-04" db="EMBL/GenBank/DDBJ databases">
        <title>Genome sequencing of Flavobacterium sp. HYN0048.</title>
        <authorList>
            <person name="Yi H."/>
            <person name="Baek C."/>
        </authorList>
    </citation>
    <scope>NUCLEOTIDE SEQUENCE [LARGE SCALE GENOMIC DNA]</scope>
    <source>
        <strain evidence="5 6">HYN0048</strain>
    </source>
</reference>
<name>A0A2S0REX6_9FLAO</name>
<evidence type="ECO:0000256" key="3">
    <source>
        <dbReference type="ARBA" id="ARBA00022679"/>
    </source>
</evidence>
<evidence type="ECO:0000259" key="4">
    <source>
        <dbReference type="Pfam" id="PF00535"/>
    </source>
</evidence>
<dbReference type="SUPFAM" id="SSF53448">
    <property type="entry name" value="Nucleotide-diphospho-sugar transferases"/>
    <property type="match status" value="1"/>
</dbReference>
<keyword evidence="2" id="KW-0328">Glycosyltransferase</keyword>
<keyword evidence="3 5" id="KW-0808">Transferase</keyword>
<dbReference type="PANTHER" id="PTHR43179:SF12">
    <property type="entry name" value="GALACTOFURANOSYLTRANSFERASE GLFT2"/>
    <property type="match status" value="1"/>
</dbReference>
<dbReference type="EMBL" id="CP028811">
    <property type="protein sequence ID" value="AWA29788.1"/>
    <property type="molecule type" value="Genomic_DNA"/>
</dbReference>
<dbReference type="InterPro" id="IPR001173">
    <property type="entry name" value="Glyco_trans_2-like"/>
</dbReference>
<organism evidence="5 6">
    <name type="scientific">Flavobacterium magnum</name>
    <dbReference type="NCBI Taxonomy" id="2162713"/>
    <lineage>
        <taxon>Bacteria</taxon>
        <taxon>Pseudomonadati</taxon>
        <taxon>Bacteroidota</taxon>
        <taxon>Flavobacteriia</taxon>
        <taxon>Flavobacteriales</taxon>
        <taxon>Flavobacteriaceae</taxon>
        <taxon>Flavobacterium</taxon>
    </lineage>
</organism>
<dbReference type="KEGG" id="fmg:HYN48_06690"/>
<evidence type="ECO:0000256" key="1">
    <source>
        <dbReference type="ARBA" id="ARBA00006739"/>
    </source>
</evidence>
<evidence type="ECO:0000256" key="2">
    <source>
        <dbReference type="ARBA" id="ARBA00022676"/>
    </source>
</evidence>
<comment type="similarity">
    <text evidence="1">Belongs to the glycosyltransferase 2 family.</text>
</comment>
<dbReference type="Gene3D" id="3.90.550.10">
    <property type="entry name" value="Spore Coat Polysaccharide Biosynthesis Protein SpsA, Chain A"/>
    <property type="match status" value="1"/>
</dbReference>
<gene>
    <name evidence="5" type="ORF">HYN48_06690</name>
</gene>
<dbReference type="InterPro" id="IPR029044">
    <property type="entry name" value="Nucleotide-diphossugar_trans"/>
</dbReference>
<dbReference type="GO" id="GO:0016757">
    <property type="term" value="F:glycosyltransferase activity"/>
    <property type="evidence" value="ECO:0007669"/>
    <property type="project" value="UniProtKB-KW"/>
</dbReference>
<evidence type="ECO:0000313" key="5">
    <source>
        <dbReference type="EMBL" id="AWA29788.1"/>
    </source>
</evidence>
<dbReference type="Proteomes" id="UP000244193">
    <property type="component" value="Chromosome"/>
</dbReference>
<dbReference type="AlphaFoldDB" id="A0A2S0REX6"/>
<proteinExistence type="inferred from homology"/>
<dbReference type="Pfam" id="PF00535">
    <property type="entry name" value="Glycos_transf_2"/>
    <property type="match status" value="1"/>
</dbReference>
<sequence>MSNLKQYITKKGEVLLYNGTPDLAQLEILADGPGDIWHSSFEQGYKNAFPELVYQTAIFFWYINDFDGLDECVSWRVNPNAFAVRQSVWEILGGFDPDFESVQAGALDFGFRAIRFYGGVPLYVKGLFSEQVRESATLSRTDRHVFFRKNFKTDHAIFMIYRMGILNPREWHAFLSAKRNYSQRNYDTIIPPRLLKEVSGTPTVSYIIPTMFRQDFTLQLLDDLAAQSHPPAQVIVVDATPESERDESLYAQKHYPFRLEVVWQQSKGSCRARNEAILLCSGDYIVFGDDDIRVPADFIENHLRFLQTYGADACNGLDIRADHHQQGLEDLRRKLSVFGPLRWRAGVTTNFSNANSCVRTKYVHALVGNDINFDGGYGEDGDFGLSLAKLGLVVMFNPFSTNLHLKPPSGGYRWWGAQAKILGKKRKTQPWELDTPVGLVRPVPSPTVMYGIIKQFTPQQLVEYKHKHFSYYLFSGPKYSFVYRLLRIPYKNIQFHKSVYYAKKLIKLGVRTK</sequence>